<accession>A0A518AZI9</accession>
<dbReference type="Gene3D" id="2.40.50.230">
    <property type="entry name" value="Gp5 N-terminal domain"/>
    <property type="match status" value="1"/>
</dbReference>
<dbReference type="RefSeq" id="WP_145255506.1">
    <property type="nucleotide sequence ID" value="NZ_CP036279.1"/>
</dbReference>
<evidence type="ECO:0000259" key="1">
    <source>
        <dbReference type="Pfam" id="PF04717"/>
    </source>
</evidence>
<feature type="domain" description="Gp5/Type VI secretion system Vgr protein OB-fold" evidence="1">
    <location>
        <begin position="406"/>
        <end position="470"/>
    </location>
</feature>
<dbReference type="InterPro" id="IPR037026">
    <property type="entry name" value="Vgr_OB-fold_dom_sf"/>
</dbReference>
<dbReference type="Pfam" id="PF04717">
    <property type="entry name" value="Phage_base_V"/>
    <property type="match status" value="1"/>
</dbReference>
<organism evidence="2 3">
    <name type="scientific">Kolteria novifilia</name>
    <dbReference type="NCBI Taxonomy" id="2527975"/>
    <lineage>
        <taxon>Bacteria</taxon>
        <taxon>Pseudomonadati</taxon>
        <taxon>Planctomycetota</taxon>
        <taxon>Planctomycetia</taxon>
        <taxon>Kolteriales</taxon>
        <taxon>Kolteriaceae</taxon>
        <taxon>Kolteria</taxon>
    </lineage>
</organism>
<dbReference type="Gene3D" id="3.55.50.10">
    <property type="entry name" value="Baseplate protein-like domains"/>
    <property type="match status" value="1"/>
</dbReference>
<dbReference type="Pfam" id="PF05954">
    <property type="entry name" value="Phage_GPD"/>
    <property type="match status" value="1"/>
</dbReference>
<dbReference type="AlphaFoldDB" id="A0A518AZI9"/>
<sequence length="727" mass="81561">MADTCSLKLDIDLPADCGALRLYGFEGREAVSELFDYTLDLCMPSGQELRFESILGREVTVTVVVDEQSPRRISGIVSEIARVGSNPRYVFYEARLVPSVALLDVDVGYRAFSEVSLEQVFEAYLKEYPYRCEFREEHLAQDYTVKYAESSWSHLARLARQEGCHYYFADEGGRCRLVFADNWLHAPLVSGVDELPSRLQGVEPHVWKWKSSQEITPWKVRNDDYHHESPQADLSFTAEATPRIMAGCRQTSLRYGALDECTLEARESFAQRYRAVDRQGRQDGGGLDGLLSEKERQARFRLEQEVGRAIRARARTNFSGMRPGYGFQLSDAGADSGRYVIMSIKHGARVVLEGSDGWKARAYTCKFTCRPATLPWRPRPKVDRPRCRGVATGDVVTFDSQEISCDDLGSVKVRFPWDKELGIHSPWIRHRQARAGGGIGDFFLPRAGHEVVVAFEEGHPERPLVLGSLYSASRLPPESRETHRHVQGYWVRSQGGTRQETSRFTFDNAAGREKVTLASARDARITSDGDLQLGAGGNLSLKIGYDVDDTEIPASDGDSGSGQGHFKINVAGEALETIAGDRHVSIAGNLNVLTKGVAFLYGYQTVTFAMACPAVLVSPVVTYVHGLDTRLVLGGARIEVILGQFFYTLRVTLASWDCSYISFRYFPYRCVKTNEELTWSEVRTGFYRQVHRHWLSETAQDCSRIWLSTLCIAAKNLTRNRGAVYHN</sequence>
<dbReference type="InterPro" id="IPR006533">
    <property type="entry name" value="T6SS_Vgr_RhsGE"/>
</dbReference>
<dbReference type="InterPro" id="IPR006531">
    <property type="entry name" value="Gp5/Vgr_OB"/>
</dbReference>
<reference evidence="2 3" key="1">
    <citation type="submission" date="2019-02" db="EMBL/GenBank/DDBJ databases">
        <title>Deep-cultivation of Planctomycetes and their phenomic and genomic characterization uncovers novel biology.</title>
        <authorList>
            <person name="Wiegand S."/>
            <person name="Jogler M."/>
            <person name="Boedeker C."/>
            <person name="Pinto D."/>
            <person name="Vollmers J."/>
            <person name="Rivas-Marin E."/>
            <person name="Kohn T."/>
            <person name="Peeters S.H."/>
            <person name="Heuer A."/>
            <person name="Rast P."/>
            <person name="Oberbeckmann S."/>
            <person name="Bunk B."/>
            <person name="Jeske O."/>
            <person name="Meyerdierks A."/>
            <person name="Storesund J.E."/>
            <person name="Kallscheuer N."/>
            <person name="Luecker S."/>
            <person name="Lage O.M."/>
            <person name="Pohl T."/>
            <person name="Merkel B.J."/>
            <person name="Hornburger P."/>
            <person name="Mueller R.-W."/>
            <person name="Bruemmer F."/>
            <person name="Labrenz M."/>
            <person name="Spormann A.M."/>
            <person name="Op den Camp H."/>
            <person name="Overmann J."/>
            <person name="Amann R."/>
            <person name="Jetten M.S.M."/>
            <person name="Mascher T."/>
            <person name="Medema M.H."/>
            <person name="Devos D.P."/>
            <person name="Kaster A.-K."/>
            <person name="Ovreas L."/>
            <person name="Rohde M."/>
            <person name="Galperin M.Y."/>
            <person name="Jogler C."/>
        </authorList>
    </citation>
    <scope>NUCLEOTIDE SEQUENCE [LARGE SCALE GENOMIC DNA]</scope>
    <source>
        <strain evidence="2 3">Pan216</strain>
    </source>
</reference>
<dbReference type="Proteomes" id="UP000317093">
    <property type="component" value="Chromosome"/>
</dbReference>
<dbReference type="KEGG" id="knv:Pan216_09720"/>
<evidence type="ECO:0000313" key="2">
    <source>
        <dbReference type="EMBL" id="QDU60135.1"/>
    </source>
</evidence>
<dbReference type="SUPFAM" id="SSF69349">
    <property type="entry name" value="Phage fibre proteins"/>
    <property type="match status" value="1"/>
</dbReference>
<protein>
    <submittedName>
        <fullName evidence="2">Phage-related baseplate assembly protein</fullName>
    </submittedName>
</protein>
<dbReference type="OrthoDB" id="9762420at2"/>
<dbReference type="SUPFAM" id="SSF69279">
    <property type="entry name" value="Phage tail proteins"/>
    <property type="match status" value="2"/>
</dbReference>
<dbReference type="EMBL" id="CP036279">
    <property type="protein sequence ID" value="QDU60135.1"/>
    <property type="molecule type" value="Genomic_DNA"/>
</dbReference>
<gene>
    <name evidence="2" type="ORF">Pan216_09720</name>
</gene>
<dbReference type="Gene3D" id="2.30.110.50">
    <property type="match status" value="1"/>
</dbReference>
<name>A0A518AZI9_9BACT</name>
<keyword evidence="3" id="KW-1185">Reference proteome</keyword>
<proteinExistence type="predicted"/>
<dbReference type="SUPFAM" id="SSF69255">
    <property type="entry name" value="gp5 N-terminal domain-like"/>
    <property type="match status" value="1"/>
</dbReference>
<dbReference type="NCBIfam" id="TIGR01646">
    <property type="entry name" value="vgr_GE"/>
    <property type="match status" value="1"/>
</dbReference>
<dbReference type="Gene3D" id="4.10.220.110">
    <property type="match status" value="1"/>
</dbReference>
<evidence type="ECO:0000313" key="3">
    <source>
        <dbReference type="Proteomes" id="UP000317093"/>
    </source>
</evidence>